<keyword evidence="4" id="KW-0546">Nucleotide metabolism</keyword>
<dbReference type="PANTHER" id="PTHR11241:SF0">
    <property type="entry name" value="DEOXYURIDINE 5'-TRIPHOSPHATE NUCLEOTIDOHYDROLASE"/>
    <property type="match status" value="1"/>
</dbReference>
<dbReference type="InterPro" id="IPR008181">
    <property type="entry name" value="dUTPase"/>
</dbReference>
<comment type="caution">
    <text evidence="7">The sequence shown here is derived from an EMBL/GenBank/DDBJ whole genome shotgun (WGS) entry which is preliminary data.</text>
</comment>
<name>A0A1F6FPQ8_9BACT</name>
<gene>
    <name evidence="7" type="ORF">A2592_02450</name>
</gene>
<evidence type="ECO:0000313" key="8">
    <source>
        <dbReference type="Proteomes" id="UP000179230"/>
    </source>
</evidence>
<dbReference type="NCBIfam" id="TIGR00576">
    <property type="entry name" value="dut"/>
    <property type="match status" value="1"/>
</dbReference>
<dbReference type="NCBIfam" id="NF001862">
    <property type="entry name" value="PRK00601.1"/>
    <property type="match status" value="1"/>
</dbReference>
<keyword evidence="3 7" id="KW-0378">Hydrolase</keyword>
<dbReference type="InterPro" id="IPR036157">
    <property type="entry name" value="dUTPase-like_sf"/>
</dbReference>
<protein>
    <recommendedName>
        <fullName evidence="2">dUTP diphosphatase</fullName>
        <ecNumber evidence="2">3.6.1.23</ecNumber>
    </recommendedName>
</protein>
<dbReference type="PANTHER" id="PTHR11241">
    <property type="entry name" value="DEOXYURIDINE 5'-TRIPHOSPHATE NUCLEOTIDOHYDROLASE"/>
    <property type="match status" value="1"/>
</dbReference>
<dbReference type="GO" id="GO:0046081">
    <property type="term" value="P:dUTP catabolic process"/>
    <property type="evidence" value="ECO:0007669"/>
    <property type="project" value="InterPro"/>
</dbReference>
<dbReference type="EC" id="3.6.1.23" evidence="2"/>
<dbReference type="Gene3D" id="2.70.40.10">
    <property type="match status" value="1"/>
</dbReference>
<dbReference type="GO" id="GO:0000287">
    <property type="term" value="F:magnesium ion binding"/>
    <property type="evidence" value="ECO:0007669"/>
    <property type="project" value="InterPro"/>
</dbReference>
<feature type="domain" description="dUTPase-like" evidence="6">
    <location>
        <begin position="12"/>
        <end position="139"/>
    </location>
</feature>
<comment type="catalytic activity">
    <reaction evidence="5">
        <text>dUTP + H2O = dUMP + diphosphate + H(+)</text>
        <dbReference type="Rhea" id="RHEA:10248"/>
        <dbReference type="ChEBI" id="CHEBI:15377"/>
        <dbReference type="ChEBI" id="CHEBI:15378"/>
        <dbReference type="ChEBI" id="CHEBI:33019"/>
        <dbReference type="ChEBI" id="CHEBI:61555"/>
        <dbReference type="ChEBI" id="CHEBI:246422"/>
        <dbReference type="EC" id="3.6.1.23"/>
    </reaction>
</comment>
<dbReference type="Proteomes" id="UP000179230">
    <property type="component" value="Unassembled WGS sequence"/>
</dbReference>
<evidence type="ECO:0000256" key="1">
    <source>
        <dbReference type="ARBA" id="ARBA00006581"/>
    </source>
</evidence>
<evidence type="ECO:0000256" key="5">
    <source>
        <dbReference type="ARBA" id="ARBA00047686"/>
    </source>
</evidence>
<dbReference type="Pfam" id="PF00692">
    <property type="entry name" value="dUTPase"/>
    <property type="match status" value="1"/>
</dbReference>
<evidence type="ECO:0000256" key="4">
    <source>
        <dbReference type="ARBA" id="ARBA00023080"/>
    </source>
</evidence>
<dbReference type="GO" id="GO:0004170">
    <property type="term" value="F:dUTP diphosphatase activity"/>
    <property type="evidence" value="ECO:0007669"/>
    <property type="project" value="UniProtKB-EC"/>
</dbReference>
<evidence type="ECO:0000259" key="6">
    <source>
        <dbReference type="Pfam" id="PF00692"/>
    </source>
</evidence>
<evidence type="ECO:0000256" key="3">
    <source>
        <dbReference type="ARBA" id="ARBA00022801"/>
    </source>
</evidence>
<dbReference type="SUPFAM" id="SSF51283">
    <property type="entry name" value="dUTPase-like"/>
    <property type="match status" value="1"/>
</dbReference>
<dbReference type="GO" id="GO:0006226">
    <property type="term" value="P:dUMP biosynthetic process"/>
    <property type="evidence" value="ECO:0007669"/>
    <property type="project" value="InterPro"/>
</dbReference>
<dbReference type="AlphaFoldDB" id="A0A1F6FPQ8"/>
<reference evidence="7 8" key="1">
    <citation type="journal article" date="2016" name="Nat. Commun.">
        <title>Thousands of microbial genomes shed light on interconnected biogeochemical processes in an aquifer system.</title>
        <authorList>
            <person name="Anantharaman K."/>
            <person name="Brown C.T."/>
            <person name="Hug L.A."/>
            <person name="Sharon I."/>
            <person name="Castelle C.J."/>
            <person name="Probst A.J."/>
            <person name="Thomas B.C."/>
            <person name="Singh A."/>
            <person name="Wilkins M.J."/>
            <person name="Karaoz U."/>
            <person name="Brodie E.L."/>
            <person name="Williams K.H."/>
            <person name="Hubbard S.S."/>
            <person name="Banfield J.F."/>
        </authorList>
    </citation>
    <scope>NUCLEOTIDE SEQUENCE [LARGE SCALE GENOMIC DNA]</scope>
</reference>
<proteinExistence type="inferred from homology"/>
<dbReference type="InterPro" id="IPR029054">
    <property type="entry name" value="dUTPase-like"/>
</dbReference>
<dbReference type="CDD" id="cd07557">
    <property type="entry name" value="trimeric_dUTPase"/>
    <property type="match status" value="1"/>
</dbReference>
<evidence type="ECO:0000313" key="7">
    <source>
        <dbReference type="EMBL" id="OGG87823.1"/>
    </source>
</evidence>
<sequence>MQLPVKKLHPVATIPQYAHHNDAGMDLFSVSEITIQPQERVSVPTGIAMQIPDGYVGLIWDKSGISQKFGLKTLGGVVDAGYRGEIFVGLYNTGDNPHTFEAGQKLAQIIIQKIEQPEVIEVLELGDSIRGEGAFGSTGK</sequence>
<dbReference type="InterPro" id="IPR033704">
    <property type="entry name" value="dUTPase_trimeric"/>
</dbReference>
<evidence type="ECO:0000256" key="2">
    <source>
        <dbReference type="ARBA" id="ARBA00012379"/>
    </source>
</evidence>
<comment type="similarity">
    <text evidence="1">Belongs to the dUTPase family.</text>
</comment>
<organism evidence="7 8">
    <name type="scientific">Candidatus Kaiserbacteria bacterium RIFOXYD1_FULL_42_15</name>
    <dbReference type="NCBI Taxonomy" id="1798532"/>
    <lineage>
        <taxon>Bacteria</taxon>
        <taxon>Candidatus Kaiseribacteriota</taxon>
    </lineage>
</organism>
<dbReference type="EMBL" id="MFMT01000040">
    <property type="protein sequence ID" value="OGG87823.1"/>
    <property type="molecule type" value="Genomic_DNA"/>
</dbReference>
<accession>A0A1F6FPQ8</accession>